<dbReference type="OrthoDB" id="15401at2"/>
<evidence type="ECO:0000313" key="2">
    <source>
        <dbReference type="EMBL" id="TPG12044.1"/>
    </source>
</evidence>
<keyword evidence="1" id="KW-0812">Transmembrane</keyword>
<dbReference type="EMBL" id="RCZK01000008">
    <property type="protein sequence ID" value="TPG12044.1"/>
    <property type="molecule type" value="Genomic_DNA"/>
</dbReference>
<organism evidence="2 3">
    <name type="scientific">Sphingomonas oligophenolica</name>
    <dbReference type="NCBI Taxonomy" id="301154"/>
    <lineage>
        <taxon>Bacteria</taxon>
        <taxon>Pseudomonadati</taxon>
        <taxon>Pseudomonadota</taxon>
        <taxon>Alphaproteobacteria</taxon>
        <taxon>Sphingomonadales</taxon>
        <taxon>Sphingomonadaceae</taxon>
        <taxon>Sphingomonas</taxon>
    </lineage>
</organism>
<protein>
    <recommendedName>
        <fullName evidence="4">ATP synthase protein I</fullName>
    </recommendedName>
</protein>
<dbReference type="InterPro" id="IPR032820">
    <property type="entry name" value="ATPase_put"/>
</dbReference>
<proteinExistence type="predicted"/>
<evidence type="ECO:0000256" key="1">
    <source>
        <dbReference type="SAM" id="Phobius"/>
    </source>
</evidence>
<name>A0A502CHG7_9SPHN</name>
<dbReference type="Pfam" id="PF09527">
    <property type="entry name" value="ATPase_gene1"/>
    <property type="match status" value="1"/>
</dbReference>
<reference evidence="2 3" key="1">
    <citation type="journal article" date="2019" name="Environ. Microbiol.">
        <title>Species interactions and distinct microbial communities in high Arctic permafrost affected cryosols are associated with the CH4 and CO2 gas fluxes.</title>
        <authorList>
            <person name="Altshuler I."/>
            <person name="Hamel J."/>
            <person name="Turney S."/>
            <person name="Magnuson E."/>
            <person name="Levesque R."/>
            <person name="Greer C."/>
            <person name="Whyte L.G."/>
        </authorList>
    </citation>
    <scope>NUCLEOTIDE SEQUENCE [LARGE SCALE GENOMIC DNA]</scope>
    <source>
        <strain evidence="2 3">S5.1</strain>
    </source>
</reference>
<dbReference type="Proteomes" id="UP000318413">
    <property type="component" value="Unassembled WGS sequence"/>
</dbReference>
<feature type="transmembrane region" description="Helical" evidence="1">
    <location>
        <begin position="75"/>
        <end position="94"/>
    </location>
</feature>
<keyword evidence="3" id="KW-1185">Reference proteome</keyword>
<comment type="caution">
    <text evidence="2">The sequence shown here is derived from an EMBL/GenBank/DDBJ whole genome shotgun (WGS) entry which is preliminary data.</text>
</comment>
<keyword evidence="1" id="KW-1133">Transmembrane helix</keyword>
<gene>
    <name evidence="2" type="ORF">EAH84_11225</name>
</gene>
<evidence type="ECO:0000313" key="3">
    <source>
        <dbReference type="Proteomes" id="UP000318413"/>
    </source>
</evidence>
<sequence>MPPFLNGRRNRRVSLFAALRVVGSFPTAFLYQDVFALADDRHNGPDDLDARIARAQAEHDTGATRAEARAESRGWAVGIEFVGVVLVSAAIGWGIDNYAGLGTKPWAMIAMLVLGFVAGVYRAMQTTAQFDADPSTGSRK</sequence>
<accession>A0A502CHG7</accession>
<keyword evidence="1" id="KW-0472">Membrane</keyword>
<evidence type="ECO:0008006" key="4">
    <source>
        <dbReference type="Google" id="ProtNLM"/>
    </source>
</evidence>
<dbReference type="AlphaFoldDB" id="A0A502CHG7"/>
<feature type="transmembrane region" description="Helical" evidence="1">
    <location>
        <begin position="106"/>
        <end position="124"/>
    </location>
</feature>